<feature type="region of interest" description="Disordered" evidence="1">
    <location>
        <begin position="135"/>
        <end position="229"/>
    </location>
</feature>
<evidence type="ECO:0000313" key="2">
    <source>
        <dbReference type="EMBL" id="VVC87356.1"/>
    </source>
</evidence>
<evidence type="ECO:0000256" key="1">
    <source>
        <dbReference type="SAM" id="MobiDB-lite"/>
    </source>
</evidence>
<feature type="compositionally biased region" description="Basic residues" evidence="1">
    <location>
        <begin position="182"/>
        <end position="194"/>
    </location>
</feature>
<dbReference type="AlphaFoldDB" id="A0A5E4PQI5"/>
<gene>
    <name evidence="2" type="ORF">LSINAPIS_LOCUS984</name>
</gene>
<feature type="compositionally biased region" description="Basic residues" evidence="1">
    <location>
        <begin position="1"/>
        <end position="10"/>
    </location>
</feature>
<dbReference type="Proteomes" id="UP000324832">
    <property type="component" value="Unassembled WGS sequence"/>
</dbReference>
<sequence length="253" mass="27809">MYGTQRRGRSRALGSESEGGRAPAALAVDGFERRGLGQQRGEVLRGQAGDVLRGRVAARPPALQEPDVAAARRHRQRHARAARRLRQRQRRQRLERVVGGAQAQQRHAHGRQAVPQRGGAVVVVGGREAEVRRGEGVVEGAHGAAARGGGGRRGQPRGHGPQAPRHQPRQRRVGRARDARRAALHVQRRRHGQRAAHAGQRAALGQQPRHLQPAQRHARQQHGPAARARRRHRLRHVLVAHGAVQPRRLLSVA</sequence>
<evidence type="ECO:0000313" key="3">
    <source>
        <dbReference type="Proteomes" id="UP000324832"/>
    </source>
</evidence>
<feature type="compositionally biased region" description="Basic residues" evidence="1">
    <location>
        <begin position="71"/>
        <end position="93"/>
    </location>
</feature>
<accession>A0A5E4PQI5</accession>
<feature type="compositionally biased region" description="Low complexity" evidence="1">
    <location>
        <begin position="195"/>
        <end position="207"/>
    </location>
</feature>
<dbReference type="EMBL" id="FZQP02000107">
    <property type="protein sequence ID" value="VVC87356.1"/>
    <property type="molecule type" value="Genomic_DNA"/>
</dbReference>
<reference evidence="2 3" key="1">
    <citation type="submission" date="2017-07" db="EMBL/GenBank/DDBJ databases">
        <authorList>
            <person name="Talla V."/>
            <person name="Backstrom N."/>
        </authorList>
    </citation>
    <scope>NUCLEOTIDE SEQUENCE [LARGE SCALE GENOMIC DNA]</scope>
</reference>
<feature type="compositionally biased region" description="Low complexity" evidence="1">
    <location>
        <begin position="97"/>
        <end position="116"/>
    </location>
</feature>
<protein>
    <submittedName>
        <fullName evidence="2">Uncharacterized protein</fullName>
    </submittedName>
</protein>
<feature type="region of interest" description="Disordered" evidence="1">
    <location>
        <begin position="55"/>
        <end position="116"/>
    </location>
</feature>
<organism evidence="2 3">
    <name type="scientific">Leptidea sinapis</name>
    <dbReference type="NCBI Taxonomy" id="189913"/>
    <lineage>
        <taxon>Eukaryota</taxon>
        <taxon>Metazoa</taxon>
        <taxon>Ecdysozoa</taxon>
        <taxon>Arthropoda</taxon>
        <taxon>Hexapoda</taxon>
        <taxon>Insecta</taxon>
        <taxon>Pterygota</taxon>
        <taxon>Neoptera</taxon>
        <taxon>Endopterygota</taxon>
        <taxon>Lepidoptera</taxon>
        <taxon>Glossata</taxon>
        <taxon>Ditrysia</taxon>
        <taxon>Papilionoidea</taxon>
        <taxon>Pieridae</taxon>
        <taxon>Dismorphiinae</taxon>
        <taxon>Leptidea</taxon>
    </lineage>
</organism>
<feature type="region of interest" description="Disordered" evidence="1">
    <location>
        <begin position="1"/>
        <end position="25"/>
    </location>
</feature>
<keyword evidence="3" id="KW-1185">Reference proteome</keyword>
<proteinExistence type="predicted"/>
<name>A0A5E4PQI5_9NEOP</name>